<dbReference type="AlphaFoldDB" id="A0A9P0WXT9"/>
<comment type="caution">
    <text evidence="1">The sequence shown here is derived from an EMBL/GenBank/DDBJ whole genome shotgun (WGS) entry which is preliminary data.</text>
</comment>
<evidence type="ECO:0000313" key="2">
    <source>
        <dbReference type="Proteomes" id="UP001152562"/>
    </source>
</evidence>
<keyword evidence="2" id="KW-1185">Reference proteome</keyword>
<accession>A0A9P0WXT9</accession>
<name>A0A9P0WXT9_PIEBR</name>
<dbReference type="Proteomes" id="UP001152562">
    <property type="component" value="Unassembled WGS sequence"/>
</dbReference>
<organism evidence="1 2">
    <name type="scientific">Pieris brassicae</name>
    <name type="common">White butterfly</name>
    <name type="synonym">Large white butterfly</name>
    <dbReference type="NCBI Taxonomy" id="7116"/>
    <lineage>
        <taxon>Eukaryota</taxon>
        <taxon>Metazoa</taxon>
        <taxon>Ecdysozoa</taxon>
        <taxon>Arthropoda</taxon>
        <taxon>Hexapoda</taxon>
        <taxon>Insecta</taxon>
        <taxon>Pterygota</taxon>
        <taxon>Neoptera</taxon>
        <taxon>Endopterygota</taxon>
        <taxon>Lepidoptera</taxon>
        <taxon>Glossata</taxon>
        <taxon>Ditrysia</taxon>
        <taxon>Papilionoidea</taxon>
        <taxon>Pieridae</taxon>
        <taxon>Pierinae</taxon>
        <taxon>Pieris</taxon>
    </lineage>
</organism>
<protein>
    <submittedName>
        <fullName evidence="1">Uncharacterized protein</fullName>
    </submittedName>
</protein>
<evidence type="ECO:0000313" key="1">
    <source>
        <dbReference type="EMBL" id="CAH3881042.1"/>
    </source>
</evidence>
<dbReference type="EMBL" id="CALOZG010000001">
    <property type="protein sequence ID" value="CAH3881042.1"/>
    <property type="molecule type" value="Genomic_DNA"/>
</dbReference>
<gene>
    <name evidence="1" type="ORF">PIBRA_LOCUS665</name>
</gene>
<proteinExistence type="predicted"/>
<reference evidence="1" key="1">
    <citation type="submission" date="2022-05" db="EMBL/GenBank/DDBJ databases">
        <authorList>
            <person name="Okamura Y."/>
        </authorList>
    </citation>
    <scope>NUCLEOTIDE SEQUENCE</scope>
</reference>
<sequence length="152" mass="16888">MGIDSRATQPYTMNCVREKETNVILNLQELRRKLFDVFRRYSQSVHVASQVHWKEVSVRAKWVRADAVRLGRRRAHSWAVGDAGAGSTSIAAHAALRPSAPRVVTRVPGCAPRRWRRERAPAAPRSCRDGQRGNVRVSGDAAYVTTDTPGDG</sequence>